<dbReference type="EMBL" id="JAGINT010000002">
    <property type="protein sequence ID" value="MBP2355402.1"/>
    <property type="molecule type" value="Genomic_DNA"/>
</dbReference>
<name>A0ABS4UUU0_9ACTN</name>
<organism evidence="2 3">
    <name type="scientific">Kribbella aluminosa</name>
    <dbReference type="NCBI Taxonomy" id="416017"/>
    <lineage>
        <taxon>Bacteria</taxon>
        <taxon>Bacillati</taxon>
        <taxon>Actinomycetota</taxon>
        <taxon>Actinomycetes</taxon>
        <taxon>Propionibacteriales</taxon>
        <taxon>Kribbellaceae</taxon>
        <taxon>Kribbella</taxon>
    </lineage>
</organism>
<sequence length="142" mass="16380">MDLVTKAVERLHRDPEIDECWCVFDVEWPQHHPHLDRALRLAAAEGIRIAVSNPCFELWLILHFQEQAGFLQTRDAEAVSRQLDGRSGKRLDGAKYMPLRHDACERAMRLATRHERNDSNFPDDNPSSTMHELLAAIESPRD</sequence>
<evidence type="ECO:0000313" key="2">
    <source>
        <dbReference type="EMBL" id="MBP2355402.1"/>
    </source>
</evidence>
<feature type="compositionally biased region" description="Polar residues" evidence="1">
    <location>
        <begin position="119"/>
        <end position="130"/>
    </location>
</feature>
<reference evidence="2 3" key="1">
    <citation type="submission" date="2021-03" db="EMBL/GenBank/DDBJ databases">
        <title>Sequencing the genomes of 1000 actinobacteria strains.</title>
        <authorList>
            <person name="Klenk H.-P."/>
        </authorList>
    </citation>
    <scope>NUCLEOTIDE SEQUENCE [LARGE SCALE GENOMIC DNA]</scope>
    <source>
        <strain evidence="2 3">DSM 18824</strain>
    </source>
</reference>
<proteinExistence type="predicted"/>
<protein>
    <recommendedName>
        <fullName evidence="4">RloB-like protein</fullName>
    </recommendedName>
</protein>
<dbReference type="Proteomes" id="UP000755585">
    <property type="component" value="Unassembled WGS sequence"/>
</dbReference>
<accession>A0ABS4UUU0</accession>
<evidence type="ECO:0000313" key="3">
    <source>
        <dbReference type="Proteomes" id="UP000755585"/>
    </source>
</evidence>
<evidence type="ECO:0008006" key="4">
    <source>
        <dbReference type="Google" id="ProtNLM"/>
    </source>
</evidence>
<keyword evidence="3" id="KW-1185">Reference proteome</keyword>
<dbReference type="Pfam" id="PF13707">
    <property type="entry name" value="RloB"/>
    <property type="match status" value="1"/>
</dbReference>
<feature type="region of interest" description="Disordered" evidence="1">
    <location>
        <begin position="114"/>
        <end position="142"/>
    </location>
</feature>
<gene>
    <name evidence="2" type="ORF">JOF29_006512</name>
</gene>
<dbReference type="InterPro" id="IPR025591">
    <property type="entry name" value="RloB"/>
</dbReference>
<evidence type="ECO:0000256" key="1">
    <source>
        <dbReference type="SAM" id="MobiDB-lite"/>
    </source>
</evidence>
<comment type="caution">
    <text evidence="2">The sequence shown here is derived from an EMBL/GenBank/DDBJ whole genome shotgun (WGS) entry which is preliminary data.</text>
</comment>